<organism evidence="1 2">
    <name type="scientific">Vibrio galatheae</name>
    <dbReference type="NCBI Taxonomy" id="579748"/>
    <lineage>
        <taxon>Bacteria</taxon>
        <taxon>Pseudomonadati</taxon>
        <taxon>Pseudomonadota</taxon>
        <taxon>Gammaproteobacteria</taxon>
        <taxon>Vibrionales</taxon>
        <taxon>Vibrionaceae</taxon>
        <taxon>Vibrio</taxon>
    </lineage>
</organism>
<evidence type="ECO:0000313" key="2">
    <source>
        <dbReference type="Proteomes" id="UP000033673"/>
    </source>
</evidence>
<dbReference type="AlphaFoldDB" id="A0A0F4NQN5"/>
<comment type="caution">
    <text evidence="1">The sequence shown here is derived from an EMBL/GenBank/DDBJ whole genome shotgun (WGS) entry which is preliminary data.</text>
</comment>
<name>A0A0F4NQN5_9VIBR</name>
<keyword evidence="2" id="KW-1185">Reference proteome</keyword>
<dbReference type="Proteomes" id="UP000033673">
    <property type="component" value="Unassembled WGS sequence"/>
</dbReference>
<gene>
    <name evidence="1" type="ORF">TW81_00775</name>
</gene>
<dbReference type="STRING" id="579748.TW81_00775"/>
<protein>
    <submittedName>
        <fullName evidence="1">Uncharacterized protein</fullName>
    </submittedName>
</protein>
<proteinExistence type="predicted"/>
<dbReference type="EMBL" id="JXXV01000004">
    <property type="protein sequence ID" value="KJY85168.1"/>
    <property type="molecule type" value="Genomic_DNA"/>
</dbReference>
<evidence type="ECO:0000313" key="1">
    <source>
        <dbReference type="EMBL" id="KJY85168.1"/>
    </source>
</evidence>
<sequence>MDSYISALRQSINISNLKQLLSLIPLKGIVLSLTLITTSFQSNAEQDLTKNYSENLALLIATTSATHTVLEFTSTPLERYQEKTQKCINANVDTHTELTSEQLAYSCAAYNEAKIILKNITDIMEMVSGQQAICAKFTEDKKQIIQNFEQYGSNGYQRWAMRNATSRDTNVFEYYDSPTISMHVIQIVNRLIDEKADQDIEATLNHINNYLVSKNLGVSQPTKETIGGYSVNGIAQYGYFLQDLDYQAYPDRPLLTKDQLEQRVTKLFSSLRQLSRCLNNYVNVTENLRASAKETGADLSRHGLDASQFMSLLPYRGTTLDQ</sequence>
<dbReference type="RefSeq" id="WP_045953822.1">
    <property type="nucleotide sequence ID" value="NZ_JXXV01000004.1"/>
</dbReference>
<accession>A0A0F4NQN5</accession>
<dbReference type="PATRIC" id="fig|579748.3.peg.160"/>
<reference evidence="1 2" key="1">
    <citation type="journal article" date="2015" name="BMC Genomics">
        <title>Genome mining reveals unlocked bioactive potential of marine Gram-negative bacteria.</title>
        <authorList>
            <person name="Machado H."/>
            <person name="Sonnenschein E.C."/>
            <person name="Melchiorsen J."/>
            <person name="Gram L."/>
        </authorList>
    </citation>
    <scope>NUCLEOTIDE SEQUENCE [LARGE SCALE GENOMIC DNA]</scope>
    <source>
        <strain evidence="1 2">S2757</strain>
    </source>
</reference>